<feature type="region of interest" description="Disordered" evidence="1">
    <location>
        <begin position="750"/>
        <end position="775"/>
    </location>
</feature>
<evidence type="ECO:0000313" key="8">
    <source>
        <dbReference type="EMBL" id="KAF0301950.1"/>
    </source>
</evidence>
<dbReference type="GO" id="GO:0006281">
    <property type="term" value="P:DNA repair"/>
    <property type="evidence" value="ECO:0007669"/>
    <property type="project" value="InterPro"/>
</dbReference>
<dbReference type="Pfam" id="PF14680">
    <property type="entry name" value="FANCI_HD2"/>
    <property type="match status" value="1"/>
</dbReference>
<dbReference type="InterPro" id="IPR029308">
    <property type="entry name" value="FANCI_S1"/>
</dbReference>
<gene>
    <name evidence="8" type="primary">FANCI_1</name>
    <name evidence="8" type="ORF">FJT64_025889</name>
</gene>
<dbReference type="InterPro" id="IPR029315">
    <property type="entry name" value="FANCI_S2"/>
</dbReference>
<feature type="compositionally biased region" description="Basic and acidic residues" evidence="1">
    <location>
        <begin position="761"/>
        <end position="775"/>
    </location>
</feature>
<dbReference type="OrthoDB" id="195089at2759"/>
<feature type="domain" description="FANCI solenoid 3" evidence="4">
    <location>
        <begin position="785"/>
        <end position="902"/>
    </location>
</feature>
<evidence type="ECO:0000259" key="5">
    <source>
        <dbReference type="Pfam" id="PF14678"/>
    </source>
</evidence>
<dbReference type="Pfam" id="PF14675">
    <property type="entry name" value="FANCI_S1"/>
    <property type="match status" value="1"/>
</dbReference>
<dbReference type="InterPro" id="IPR029314">
    <property type="entry name" value="FANCI_S4"/>
</dbReference>
<dbReference type="Proteomes" id="UP000440578">
    <property type="component" value="Unassembled WGS sequence"/>
</dbReference>
<evidence type="ECO:0000313" key="9">
    <source>
        <dbReference type="Proteomes" id="UP000440578"/>
    </source>
</evidence>
<protein>
    <submittedName>
        <fullName evidence="8">Fanconi anemia group I protein</fullName>
    </submittedName>
</protein>
<reference evidence="8 9" key="1">
    <citation type="submission" date="2019-07" db="EMBL/GenBank/DDBJ databases">
        <title>Draft genome assembly of a fouling barnacle, Amphibalanus amphitrite (Darwin, 1854): The first reference genome for Thecostraca.</title>
        <authorList>
            <person name="Kim W."/>
        </authorList>
    </citation>
    <scope>NUCLEOTIDE SEQUENCE [LARGE SCALE GENOMIC DNA]</scope>
    <source>
        <strain evidence="8">SNU_AA5</strain>
        <tissue evidence="8">Soma without cirri and trophi</tissue>
    </source>
</reference>
<dbReference type="GO" id="GO:0070182">
    <property type="term" value="F:DNA polymerase binding"/>
    <property type="evidence" value="ECO:0007669"/>
    <property type="project" value="TreeGrafter"/>
</dbReference>
<feature type="region of interest" description="Disordered" evidence="1">
    <location>
        <begin position="1230"/>
        <end position="1303"/>
    </location>
</feature>
<comment type="caution">
    <text evidence="8">The sequence shown here is derived from an EMBL/GenBank/DDBJ whole genome shotgun (WGS) entry which is preliminary data.</text>
</comment>
<feature type="domain" description="FANCI helical" evidence="7">
    <location>
        <begin position="524"/>
        <end position="744"/>
    </location>
</feature>
<evidence type="ECO:0000256" key="1">
    <source>
        <dbReference type="SAM" id="MobiDB-lite"/>
    </source>
</evidence>
<evidence type="ECO:0000259" key="2">
    <source>
        <dbReference type="Pfam" id="PF14675"/>
    </source>
</evidence>
<dbReference type="SUPFAM" id="SSF48371">
    <property type="entry name" value="ARM repeat"/>
    <property type="match status" value="1"/>
</dbReference>
<dbReference type="Pfam" id="PF14678">
    <property type="entry name" value="FANCI_S4"/>
    <property type="match status" value="1"/>
</dbReference>
<dbReference type="PANTHER" id="PTHR21818">
    <property type="entry name" value="BC025462 PROTEIN"/>
    <property type="match status" value="1"/>
</dbReference>
<evidence type="ECO:0000259" key="7">
    <source>
        <dbReference type="Pfam" id="PF14680"/>
    </source>
</evidence>
<sequence length="1303" mass="139524">MAGLDALIKDCCKDEEELRSLLSRASAGELKHAVLNITKSPDASSVLNSAISSLNSDSMQIKRLDLITACVDALKSESIDAQCSRDVTGMLLLQLSSLPSSSVARLTKQFVSAITRSEPLTGRWVELFPKLLAMLSEFPELEYDGATIAGSVARAEVLAAVWRAELTAPTATRLVEVLRDQRMAADELDAVLDAVRGLLRRLEVQDVPPLVYQLVRLCSGPAGARLLHLLLDHFAKQEERLRAKGEEDTRAAANLRQAEGTVIYHVTHAPCLEQGLVKEFARHVRASVQCPARLLTPFSLALALALAGGESHAQTVLDALVSALGRSARETALREESRWLRDAAPPPVDAERLLLEAAALSAGGWAPAGDGLLRLSFALLSAGSKPLARLGSSALTALIGRRPELARDAVGRLVTALAGGVSAEAHAEALGHLVAGCPLTVAESRAHLTDLLAHLGLLPLTTARRLLAALLPVLKICAPLKDQLVLTLRKLLVGKRCEGRQIAVCGLLLCLRHFRVVSSLPFSQASQNFSCAMSQVAADLGPAFPTSANEALCLELLGVLRRCLTQQAPVRATLYAGLHEVISRNPELAETIISMLLQQLKLFTDDSARAPPLKLAACVEVGEEVSLLEPLPQMLAALAACSRRVLAGANTDETEDEGPDVVAAREAEKVLDDIAKRMMNVELDDFDLGKECDVGSSTEGRKNVLMLMLLQGVYEALLDHRCQSDFESDAAAATVLICIHQKLDSVAEFRRSKASTKGKKKDSAGAKSAAEKSASRDPATEPLCLSLRSVTRLLSALTTDANPAHHVSLEKLRSETKLTQHVANAARQLSGQLRADGECAGAEGANQRHLVELACRLAPALLKLAGAEEDELSPTCLEALADLLEAFKHHFPARMPTLLEETAVDGAGGLLTRCRLLLSAGCAARGVAPLLRLLLLAAGEASTEEQTGLLSWSQQQLRQPPADGHALCRQLVELGLSLADRLSPQSGVARQVARAVHEQLGDLDESVQLIAADPPLGAVTERSAAGCLLALCSRLTGWLEAVDWLLAGCRAAAGATLDEQQAKQEAAVCSRVLALVAVLDELAQSAAPLGPDTDAVLKLLGRTYVSLAALVKYYAARNKHTKLTKATMCGKFERVLEACGRSLTPHVYVFITFTESQQRQQRQGKADPAVKRARVLRQTRLIPVLVCNIENFEKHLIALGKRTKLDLHAGVKMSTSRDFRIIQATLQAALERAGSSEEEDEEEGAENRDPRGADAPAGTASQPARSQLSQGVVRLTRPSQKPSKLSRSQKLSQPAAKRAKVEK</sequence>
<feature type="domain" description="FANCI solenoid 4" evidence="5">
    <location>
        <begin position="988"/>
        <end position="1227"/>
    </location>
</feature>
<dbReference type="InterPro" id="IPR029313">
    <property type="entry name" value="FANCI_S3"/>
</dbReference>
<feature type="domain" description="FANCI helical" evidence="6">
    <location>
        <begin position="276"/>
        <end position="356"/>
    </location>
</feature>
<evidence type="ECO:0000259" key="4">
    <source>
        <dbReference type="Pfam" id="PF14677"/>
    </source>
</evidence>
<keyword evidence="9" id="KW-1185">Reference proteome</keyword>
<feature type="compositionally biased region" description="Polar residues" evidence="1">
    <location>
        <begin position="1277"/>
        <end position="1292"/>
    </location>
</feature>
<evidence type="ECO:0000259" key="6">
    <source>
        <dbReference type="Pfam" id="PF14679"/>
    </source>
</evidence>
<dbReference type="InterPro" id="IPR016024">
    <property type="entry name" value="ARM-type_fold"/>
</dbReference>
<dbReference type="InterPro" id="IPR029310">
    <property type="entry name" value="FANCI_HD1"/>
</dbReference>
<dbReference type="EMBL" id="VIIS01001108">
    <property type="protein sequence ID" value="KAF0301950.1"/>
    <property type="molecule type" value="Genomic_DNA"/>
</dbReference>
<feature type="domain" description="FANCI solenoid 2" evidence="3">
    <location>
        <begin position="371"/>
        <end position="508"/>
    </location>
</feature>
<feature type="domain" description="FANCI solenoid 1" evidence="2">
    <location>
        <begin position="61"/>
        <end position="268"/>
    </location>
</feature>
<dbReference type="InterPro" id="IPR026171">
    <property type="entry name" value="FANCI"/>
</dbReference>
<dbReference type="PANTHER" id="PTHR21818:SF0">
    <property type="entry name" value="FANCONI ANEMIA GROUP I PROTEIN"/>
    <property type="match status" value="1"/>
</dbReference>
<name>A0A6A4WEC4_AMPAM</name>
<feature type="compositionally biased region" description="Polar residues" evidence="1">
    <location>
        <begin position="1259"/>
        <end position="1270"/>
    </location>
</feature>
<dbReference type="Pfam" id="PF14676">
    <property type="entry name" value="FANCI_S2"/>
    <property type="match status" value="1"/>
</dbReference>
<dbReference type="InterPro" id="IPR029312">
    <property type="entry name" value="FANCI_HD2"/>
</dbReference>
<dbReference type="Pfam" id="PF14679">
    <property type="entry name" value="FANCI_HD1"/>
    <property type="match status" value="1"/>
</dbReference>
<accession>A0A6A4WEC4</accession>
<proteinExistence type="predicted"/>
<organism evidence="8 9">
    <name type="scientific">Amphibalanus amphitrite</name>
    <name type="common">Striped barnacle</name>
    <name type="synonym">Balanus amphitrite</name>
    <dbReference type="NCBI Taxonomy" id="1232801"/>
    <lineage>
        <taxon>Eukaryota</taxon>
        <taxon>Metazoa</taxon>
        <taxon>Ecdysozoa</taxon>
        <taxon>Arthropoda</taxon>
        <taxon>Crustacea</taxon>
        <taxon>Multicrustacea</taxon>
        <taxon>Cirripedia</taxon>
        <taxon>Thoracica</taxon>
        <taxon>Thoracicalcarea</taxon>
        <taxon>Balanomorpha</taxon>
        <taxon>Balanoidea</taxon>
        <taxon>Balanidae</taxon>
        <taxon>Amphibalaninae</taxon>
        <taxon>Amphibalanus</taxon>
    </lineage>
</organism>
<dbReference type="Pfam" id="PF14677">
    <property type="entry name" value="FANCI_S3"/>
    <property type="match status" value="1"/>
</dbReference>
<evidence type="ECO:0000259" key="3">
    <source>
        <dbReference type="Pfam" id="PF14676"/>
    </source>
</evidence>